<evidence type="ECO:0000256" key="3">
    <source>
        <dbReference type="ARBA" id="ARBA00022525"/>
    </source>
</evidence>
<dbReference type="AlphaFoldDB" id="A0AAD4PGT1"/>
<keyword evidence="4" id="KW-0732">Signal</keyword>
<evidence type="ECO:0000313" key="5">
    <source>
        <dbReference type="EMBL" id="KAH8355050.1"/>
    </source>
</evidence>
<proteinExistence type="inferred from homology"/>
<dbReference type="SUPFAM" id="SSF47565">
    <property type="entry name" value="Insect pheromone/odorant-binding proteins"/>
    <property type="match status" value="1"/>
</dbReference>
<dbReference type="GO" id="GO:0007608">
    <property type="term" value="P:sensory perception of smell"/>
    <property type="evidence" value="ECO:0007669"/>
    <property type="project" value="TreeGrafter"/>
</dbReference>
<protein>
    <recommendedName>
        <fullName evidence="7">Odorant-binding protein 56h</fullName>
    </recommendedName>
</protein>
<dbReference type="PANTHER" id="PTHR11857">
    <property type="entry name" value="ODORANT BINDING PROTEIN-RELATED"/>
    <property type="match status" value="1"/>
</dbReference>
<comment type="similarity">
    <text evidence="2">Belongs to the PBP/GOBP family.</text>
</comment>
<keyword evidence="3" id="KW-0964">Secreted</keyword>
<evidence type="ECO:0000313" key="6">
    <source>
        <dbReference type="Proteomes" id="UP001200034"/>
    </source>
</evidence>
<feature type="non-terminal residue" evidence="5">
    <location>
        <position position="100"/>
    </location>
</feature>
<reference evidence="5" key="1">
    <citation type="journal article" date="2021" name="Mol. Ecol. Resour.">
        <title>Phylogenomic analyses of the genus Drosophila reveals genomic signals of climate adaptation.</title>
        <authorList>
            <person name="Li F."/>
            <person name="Rane R.V."/>
            <person name="Luria V."/>
            <person name="Xiong Z."/>
            <person name="Chen J."/>
            <person name="Li Z."/>
            <person name="Catullo R.A."/>
            <person name="Griffin P.C."/>
            <person name="Schiffer M."/>
            <person name="Pearce S."/>
            <person name="Lee S.F."/>
            <person name="McElroy K."/>
            <person name="Stocker A."/>
            <person name="Shirriffs J."/>
            <person name="Cockerell F."/>
            <person name="Coppin C."/>
            <person name="Sgro C.M."/>
            <person name="Karger A."/>
            <person name="Cain J.W."/>
            <person name="Weber J.A."/>
            <person name="Santpere G."/>
            <person name="Kirschner M.W."/>
            <person name="Hoffmann A.A."/>
            <person name="Oakeshott J.G."/>
            <person name="Zhang G."/>
        </authorList>
    </citation>
    <scope>NUCLEOTIDE SEQUENCE</scope>
    <source>
        <strain evidence="5">BGI-SZ-2011g</strain>
    </source>
</reference>
<dbReference type="Proteomes" id="UP001200034">
    <property type="component" value="Unassembled WGS sequence"/>
</dbReference>
<dbReference type="InterPro" id="IPR006170">
    <property type="entry name" value="PBP/GOBP"/>
</dbReference>
<dbReference type="EMBL" id="JAJJHW010003889">
    <property type="protein sequence ID" value="KAH8355050.1"/>
    <property type="molecule type" value="Genomic_DNA"/>
</dbReference>
<dbReference type="GO" id="GO:0005615">
    <property type="term" value="C:extracellular space"/>
    <property type="evidence" value="ECO:0007669"/>
    <property type="project" value="TreeGrafter"/>
</dbReference>
<evidence type="ECO:0000256" key="2">
    <source>
        <dbReference type="ARBA" id="ARBA00008098"/>
    </source>
</evidence>
<gene>
    <name evidence="5" type="ORF">KR093_004551</name>
</gene>
<dbReference type="SMART" id="SM00708">
    <property type="entry name" value="PhBP"/>
    <property type="match status" value="1"/>
</dbReference>
<dbReference type="CDD" id="cd23992">
    <property type="entry name" value="PBP_GOBP"/>
    <property type="match status" value="1"/>
</dbReference>
<dbReference type="InterPro" id="IPR036728">
    <property type="entry name" value="PBP_GOBP_sf"/>
</dbReference>
<comment type="subcellular location">
    <subcellularLocation>
        <location evidence="1">Secreted</location>
    </subcellularLocation>
</comment>
<dbReference type="GO" id="GO:0005549">
    <property type="term" value="F:odorant binding"/>
    <property type="evidence" value="ECO:0007669"/>
    <property type="project" value="InterPro"/>
</dbReference>
<keyword evidence="6" id="KW-1185">Reference proteome</keyword>
<dbReference type="PANTHER" id="PTHR11857:SF43">
    <property type="entry name" value="GEO07291P1-RELATED"/>
    <property type="match status" value="1"/>
</dbReference>
<feature type="non-terminal residue" evidence="5">
    <location>
        <position position="1"/>
    </location>
</feature>
<accession>A0AAD4PGT1</accession>
<dbReference type="Pfam" id="PF01395">
    <property type="entry name" value="PBP_GOBP"/>
    <property type="match status" value="1"/>
</dbReference>
<organism evidence="5 6">
    <name type="scientific">Drosophila rubida</name>
    <dbReference type="NCBI Taxonomy" id="30044"/>
    <lineage>
        <taxon>Eukaryota</taxon>
        <taxon>Metazoa</taxon>
        <taxon>Ecdysozoa</taxon>
        <taxon>Arthropoda</taxon>
        <taxon>Hexapoda</taxon>
        <taxon>Insecta</taxon>
        <taxon>Pterygota</taxon>
        <taxon>Neoptera</taxon>
        <taxon>Endopterygota</taxon>
        <taxon>Diptera</taxon>
        <taxon>Brachycera</taxon>
        <taxon>Muscomorpha</taxon>
        <taxon>Ephydroidea</taxon>
        <taxon>Drosophilidae</taxon>
        <taxon>Drosophila</taxon>
    </lineage>
</organism>
<evidence type="ECO:0008006" key="7">
    <source>
        <dbReference type="Google" id="ProtNLM"/>
    </source>
</evidence>
<evidence type="ECO:0000256" key="1">
    <source>
        <dbReference type="ARBA" id="ARBA00004613"/>
    </source>
</evidence>
<dbReference type="Gene3D" id="1.10.238.20">
    <property type="entry name" value="Pheromone/general odorant binding protein domain"/>
    <property type="match status" value="1"/>
</dbReference>
<name>A0AAD4PGT1_9MUSC</name>
<evidence type="ECO:0000256" key="4">
    <source>
        <dbReference type="ARBA" id="ARBA00022729"/>
    </source>
</evidence>
<comment type="caution">
    <text evidence="5">The sequence shown here is derived from an EMBL/GenBank/DDBJ whole genome shotgun (WGS) entry which is preliminary data.</text>
</comment>
<sequence length="100" mass="11080">LNDCMSENGVSTQDLMDLKSGKIKPEDAKDNIKCATQCIFVKFGFMNDKAKLLNDKIIEHFPDANMKSQVQKALDACSNTVGGNPCDTAFKMMICFEKHA</sequence>